<feature type="transmembrane region" description="Helical" evidence="2">
    <location>
        <begin position="239"/>
        <end position="259"/>
    </location>
</feature>
<evidence type="ECO:0000313" key="3">
    <source>
        <dbReference type="EMBL" id="ERJ60426.1"/>
    </source>
</evidence>
<organism evidence="3 4">
    <name type="scientific">Sphingobacterium paucimobilis HER1398</name>
    <dbReference type="NCBI Taxonomy" id="1346330"/>
    <lineage>
        <taxon>Bacteria</taxon>
        <taxon>Pseudomonadati</taxon>
        <taxon>Bacteroidota</taxon>
        <taxon>Sphingobacteriia</taxon>
        <taxon>Sphingobacteriales</taxon>
        <taxon>Sphingobacteriaceae</taxon>
        <taxon>Sphingobacterium</taxon>
    </lineage>
</organism>
<keyword evidence="4" id="KW-1185">Reference proteome</keyword>
<feature type="transmembrane region" description="Helical" evidence="2">
    <location>
        <begin position="396"/>
        <end position="417"/>
    </location>
</feature>
<feature type="region of interest" description="Disordered" evidence="1">
    <location>
        <begin position="427"/>
        <end position="446"/>
    </location>
</feature>
<dbReference type="InterPro" id="IPR005625">
    <property type="entry name" value="PepSY-ass_TM"/>
</dbReference>
<evidence type="ECO:0000313" key="4">
    <source>
        <dbReference type="Proteomes" id="UP000016584"/>
    </source>
</evidence>
<name>U2HF74_9SPHI</name>
<sequence>MSRTQLIFPHPIKTNPHNMAVQEKKKKQSTFRSINNFLHLWLGLISGAIVLVVCITACLWVFHEEITALAIPKKENQYVMAQHEALLSPSQITAIADSLYPQDFVRGITYTRDAPVSFTIRTNGGDTSQKTISQVHLLHPYSGAYLGLKTEDSSTEGIRRERLERFFTWALKGHRFLWLSRDVGRPIVNYATLIFSITLFTGLVWWYPKKWTKSTRDKSFKVKWRAGWKRLNLDLHNVFGFYSLLLVLLLAVTGMYYGITWFNKALYWSTNWGQSLAERQAVHSDTTKIFMQNEFGAAFDKQVAGILQQYKDPFYLNMTYPDTAKADATIQVFIRNDMDRQYNNRYYSFDRYTAQFLPNSISLFNKDFYELSGGEKFRRLNYDIHVGSVWGLPTKILAFFVTLIAGSLPVTGFIIWYNRKWGKRKKSIRRSTSQPKGTIPVAGAKKPTPRFRNIPKNL</sequence>
<dbReference type="PANTHER" id="PTHR34219">
    <property type="entry name" value="IRON-REGULATED INNER MEMBRANE PROTEIN-RELATED"/>
    <property type="match status" value="1"/>
</dbReference>
<feature type="transmembrane region" description="Helical" evidence="2">
    <location>
        <begin position="187"/>
        <end position="208"/>
    </location>
</feature>
<evidence type="ECO:0008006" key="5">
    <source>
        <dbReference type="Google" id="ProtNLM"/>
    </source>
</evidence>
<evidence type="ECO:0000256" key="1">
    <source>
        <dbReference type="SAM" id="MobiDB-lite"/>
    </source>
</evidence>
<keyword evidence="2" id="KW-0812">Transmembrane</keyword>
<feature type="transmembrane region" description="Helical" evidence="2">
    <location>
        <begin position="37"/>
        <end position="62"/>
    </location>
</feature>
<dbReference type="eggNOG" id="COG3182">
    <property type="taxonomic scope" value="Bacteria"/>
</dbReference>
<dbReference type="AlphaFoldDB" id="U2HF74"/>
<reference evidence="3 4" key="1">
    <citation type="journal article" date="2013" name="Genome Announc.">
        <title>The Draft Genome Sequence of Sphingomonas paucimobilis Strain HER1398 (Proteobacteria), Host to the Giant PAU Phage, Indicates That It Is a Member of the Genus Sphingobacterium (Bacteroidetes).</title>
        <authorList>
            <person name="White R.A.III."/>
            <person name="Suttle C.A."/>
        </authorList>
    </citation>
    <scope>NUCLEOTIDE SEQUENCE [LARGE SCALE GENOMIC DNA]</scope>
    <source>
        <strain evidence="3 4">HER1398</strain>
    </source>
</reference>
<dbReference type="PATRIC" id="fig|1346330.5.peg.1125"/>
<dbReference type="Pfam" id="PF03929">
    <property type="entry name" value="PepSY_TM"/>
    <property type="match status" value="1"/>
</dbReference>
<gene>
    <name evidence="3" type="ORF">M472_16865</name>
</gene>
<dbReference type="Proteomes" id="UP000016584">
    <property type="component" value="Unassembled WGS sequence"/>
</dbReference>
<proteinExistence type="predicted"/>
<keyword evidence="2" id="KW-1133">Transmembrane helix</keyword>
<dbReference type="STRING" id="1346330.M472_16865"/>
<accession>U2HF74</accession>
<keyword evidence="2" id="KW-0472">Membrane</keyword>
<dbReference type="PANTHER" id="PTHR34219:SF3">
    <property type="entry name" value="BLL7967 PROTEIN"/>
    <property type="match status" value="1"/>
</dbReference>
<protein>
    <recommendedName>
        <fullName evidence="5">PepSY domain-containing protein</fullName>
    </recommendedName>
</protein>
<dbReference type="EMBL" id="ATDL01000006">
    <property type="protein sequence ID" value="ERJ60426.1"/>
    <property type="molecule type" value="Genomic_DNA"/>
</dbReference>
<comment type="caution">
    <text evidence="3">The sequence shown here is derived from an EMBL/GenBank/DDBJ whole genome shotgun (WGS) entry which is preliminary data.</text>
</comment>
<evidence type="ECO:0000256" key="2">
    <source>
        <dbReference type="SAM" id="Phobius"/>
    </source>
</evidence>